<feature type="region of interest" description="Disordered" evidence="5">
    <location>
        <begin position="1"/>
        <end position="126"/>
    </location>
</feature>
<keyword evidence="7" id="KW-1185">Reference proteome</keyword>
<accession>U6MVV1</accession>
<evidence type="ECO:0000313" key="7">
    <source>
        <dbReference type="Proteomes" id="UP000030754"/>
    </source>
</evidence>
<dbReference type="VEuPathDB" id="ToxoDB:ENH_00052620"/>
<proteinExistence type="predicted"/>
<feature type="compositionally biased region" description="Polar residues" evidence="5">
    <location>
        <begin position="73"/>
        <end position="83"/>
    </location>
</feature>
<evidence type="ECO:0000256" key="1">
    <source>
        <dbReference type="ARBA" id="ARBA00004123"/>
    </source>
</evidence>
<sequence>MQLPTMGLHGANSNAKLNKKGPRSISLSELAADDSQGHLLLPITVPFNQQVQSPQEQPQQQEVKEEGGFKMLHSSSQHQQQDELQGIDTAASTPNHLGRTEPTDRQTDTKEESPQRTVVVDNSDESPASLLLKNHFASTDSGQWLEEDSRPEFIHLCFPGLLPPLDISAMQAQESQQSESKQGQQATKEQKQVKTGSSSLRNTPAPLHALPSGRIGQLLIRRSGRVHLRLLTEVAAERKEKAVSEASEETDTSQRKTVALGPAYKLRSEDICYDVLVGTEGSFAQVRAW</sequence>
<dbReference type="GeneID" id="25475409"/>
<dbReference type="AlphaFoldDB" id="U6MVV1"/>
<feature type="compositionally biased region" description="Low complexity" evidence="5">
    <location>
        <begin position="170"/>
        <end position="186"/>
    </location>
</feature>
<dbReference type="InterPro" id="IPR007811">
    <property type="entry name" value="RPC4"/>
</dbReference>
<protein>
    <submittedName>
        <fullName evidence="6">Uncharacterized protein</fullName>
    </submittedName>
</protein>
<dbReference type="PANTHER" id="PTHR13408">
    <property type="entry name" value="DNA-DIRECTED RNA POLYMERASE III"/>
    <property type="match status" value="1"/>
</dbReference>
<reference evidence="6" key="1">
    <citation type="submission" date="2013-10" db="EMBL/GenBank/DDBJ databases">
        <title>Genomic analysis of the causative agents of coccidiosis in chickens.</title>
        <authorList>
            <person name="Reid A.J."/>
            <person name="Blake D."/>
            <person name="Billington K."/>
            <person name="Browne H."/>
            <person name="Dunn M."/>
            <person name="Hung S."/>
            <person name="Kawahara F."/>
            <person name="Miranda-Saavedra D."/>
            <person name="Mourier T."/>
            <person name="Nagra H."/>
            <person name="Otto T.D."/>
            <person name="Rawlings N."/>
            <person name="Sanchez A."/>
            <person name="Sanders M."/>
            <person name="Subramaniam C."/>
            <person name="Tay Y."/>
            <person name="Dear P."/>
            <person name="Doerig C."/>
            <person name="Gruber A."/>
            <person name="Parkinson J."/>
            <person name="Shirley M."/>
            <person name="Wan K.L."/>
            <person name="Berriman M."/>
            <person name="Tomley F."/>
            <person name="Pain A."/>
        </authorList>
    </citation>
    <scope>NUCLEOTIDE SEQUENCE [LARGE SCALE GENOMIC DNA]</scope>
    <source>
        <strain evidence="6">Houghton</strain>
    </source>
</reference>
<name>U6MVV1_9EIME</name>
<gene>
    <name evidence="6" type="ORF">ENH_00052620</name>
</gene>
<keyword evidence="2" id="KW-0240">DNA-directed RNA polymerase</keyword>
<organism evidence="6 7">
    <name type="scientific">Eimeria necatrix</name>
    <dbReference type="NCBI Taxonomy" id="51315"/>
    <lineage>
        <taxon>Eukaryota</taxon>
        <taxon>Sar</taxon>
        <taxon>Alveolata</taxon>
        <taxon>Apicomplexa</taxon>
        <taxon>Conoidasida</taxon>
        <taxon>Coccidia</taxon>
        <taxon>Eucoccidiorida</taxon>
        <taxon>Eimeriorina</taxon>
        <taxon>Eimeriidae</taxon>
        <taxon>Eimeria</taxon>
    </lineage>
</organism>
<feature type="compositionally biased region" description="Polar residues" evidence="5">
    <location>
        <begin position="193"/>
        <end position="202"/>
    </location>
</feature>
<evidence type="ECO:0000256" key="4">
    <source>
        <dbReference type="ARBA" id="ARBA00023242"/>
    </source>
</evidence>
<evidence type="ECO:0000256" key="2">
    <source>
        <dbReference type="ARBA" id="ARBA00022478"/>
    </source>
</evidence>
<keyword evidence="3" id="KW-0804">Transcription</keyword>
<dbReference type="RefSeq" id="XP_013436864.1">
    <property type="nucleotide sequence ID" value="XM_013581410.1"/>
</dbReference>
<feature type="compositionally biased region" description="Basic and acidic residues" evidence="5">
    <location>
        <begin position="98"/>
        <end position="114"/>
    </location>
</feature>
<feature type="region of interest" description="Disordered" evidence="5">
    <location>
        <begin position="170"/>
        <end position="209"/>
    </location>
</feature>
<dbReference type="Proteomes" id="UP000030754">
    <property type="component" value="Unassembled WGS sequence"/>
</dbReference>
<evidence type="ECO:0000256" key="5">
    <source>
        <dbReference type="SAM" id="MobiDB-lite"/>
    </source>
</evidence>
<dbReference type="GO" id="GO:0042797">
    <property type="term" value="P:tRNA transcription by RNA polymerase III"/>
    <property type="evidence" value="ECO:0007669"/>
    <property type="project" value="TreeGrafter"/>
</dbReference>
<dbReference type="GO" id="GO:0003677">
    <property type="term" value="F:DNA binding"/>
    <property type="evidence" value="ECO:0007669"/>
    <property type="project" value="InterPro"/>
</dbReference>
<dbReference type="EMBL" id="HG725537">
    <property type="protein sequence ID" value="CDJ68397.1"/>
    <property type="molecule type" value="Genomic_DNA"/>
</dbReference>
<evidence type="ECO:0000313" key="6">
    <source>
        <dbReference type="EMBL" id="CDJ68397.1"/>
    </source>
</evidence>
<feature type="compositionally biased region" description="Low complexity" evidence="5">
    <location>
        <begin position="49"/>
        <end position="61"/>
    </location>
</feature>
<comment type="subcellular location">
    <subcellularLocation>
        <location evidence="1">Nucleus</location>
    </subcellularLocation>
</comment>
<dbReference type="Pfam" id="PF05132">
    <property type="entry name" value="RNA_pol_Rpc4"/>
    <property type="match status" value="1"/>
</dbReference>
<reference evidence="6" key="2">
    <citation type="submission" date="2013-10" db="EMBL/GenBank/DDBJ databases">
        <authorList>
            <person name="Aslett M."/>
        </authorList>
    </citation>
    <scope>NUCLEOTIDE SEQUENCE [LARGE SCALE GENOMIC DNA]</scope>
    <source>
        <strain evidence="6">Houghton</strain>
    </source>
</reference>
<dbReference type="PANTHER" id="PTHR13408:SF0">
    <property type="entry name" value="DNA-DIRECTED RNA POLYMERASE III SUBUNIT RPC4"/>
    <property type="match status" value="1"/>
</dbReference>
<evidence type="ECO:0000256" key="3">
    <source>
        <dbReference type="ARBA" id="ARBA00023163"/>
    </source>
</evidence>
<dbReference type="GO" id="GO:0005666">
    <property type="term" value="C:RNA polymerase III complex"/>
    <property type="evidence" value="ECO:0007669"/>
    <property type="project" value="InterPro"/>
</dbReference>
<keyword evidence="4" id="KW-0539">Nucleus</keyword>
<dbReference type="OrthoDB" id="5836119at2759"/>